<dbReference type="CDD" id="cd05403">
    <property type="entry name" value="NT_KNTase_like"/>
    <property type="match status" value="1"/>
</dbReference>
<name>A0ABW6KDB5_9BACI</name>
<dbReference type="EMBL" id="JBIACK010000006">
    <property type="protein sequence ID" value="MFE8701739.1"/>
    <property type="molecule type" value="Genomic_DNA"/>
</dbReference>
<dbReference type="RefSeq" id="WP_389361708.1">
    <property type="nucleotide sequence ID" value="NZ_JBIACK010000006.1"/>
</dbReference>
<reference evidence="2 3" key="1">
    <citation type="submission" date="2024-08" db="EMBL/GenBank/DDBJ databases">
        <title>Two novel Cytobacillus novel species.</title>
        <authorList>
            <person name="Liu G."/>
        </authorList>
    </citation>
    <scope>NUCLEOTIDE SEQUENCE [LARGE SCALE GENOMIC DNA]</scope>
    <source>
        <strain evidence="2 3">FJAT-54145</strain>
    </source>
</reference>
<dbReference type="Pfam" id="PF18765">
    <property type="entry name" value="Polbeta"/>
    <property type="match status" value="1"/>
</dbReference>
<sequence>MTLPQSAINKVIEVLPKAVTPDIIYLFGSFANGTTHPKSDIDIAYLSNSTITPYERFSLAQKLASSLNRDVDLIDLNAASTVFQSQIISNGQPIYCVNDVRKAEFEMLVLKKYAKLNEERKIILNRIEESGQIYE</sequence>
<organism evidence="2 3">
    <name type="scientific">Cytobacillus spartinae</name>
    <dbReference type="NCBI Taxonomy" id="3299023"/>
    <lineage>
        <taxon>Bacteria</taxon>
        <taxon>Bacillati</taxon>
        <taxon>Bacillota</taxon>
        <taxon>Bacilli</taxon>
        <taxon>Bacillales</taxon>
        <taxon>Bacillaceae</taxon>
        <taxon>Cytobacillus</taxon>
    </lineage>
</organism>
<accession>A0ABW6KDB5</accession>
<proteinExistence type="predicted"/>
<evidence type="ECO:0000259" key="1">
    <source>
        <dbReference type="Pfam" id="PF18765"/>
    </source>
</evidence>
<dbReference type="InterPro" id="IPR052930">
    <property type="entry name" value="TA_antitoxin_MntA"/>
</dbReference>
<evidence type="ECO:0000313" key="2">
    <source>
        <dbReference type="EMBL" id="MFE8701739.1"/>
    </source>
</evidence>
<gene>
    <name evidence="2" type="ORF">ACFYKX_14145</name>
</gene>
<dbReference type="Gene3D" id="3.30.460.10">
    <property type="entry name" value="Beta Polymerase, domain 2"/>
    <property type="match status" value="1"/>
</dbReference>
<dbReference type="NCBIfam" id="NF047752">
    <property type="entry name" value="MntA_antitoxin"/>
    <property type="match status" value="1"/>
</dbReference>
<evidence type="ECO:0000313" key="3">
    <source>
        <dbReference type="Proteomes" id="UP001601059"/>
    </source>
</evidence>
<dbReference type="InterPro" id="IPR043519">
    <property type="entry name" value="NT_sf"/>
</dbReference>
<dbReference type="Proteomes" id="UP001601059">
    <property type="component" value="Unassembled WGS sequence"/>
</dbReference>
<dbReference type="SUPFAM" id="SSF81301">
    <property type="entry name" value="Nucleotidyltransferase"/>
    <property type="match status" value="1"/>
</dbReference>
<feature type="domain" description="Polymerase beta nucleotidyltransferase" evidence="1">
    <location>
        <begin position="9"/>
        <end position="98"/>
    </location>
</feature>
<dbReference type="InterPro" id="IPR041633">
    <property type="entry name" value="Polbeta"/>
</dbReference>
<protein>
    <submittedName>
        <fullName evidence="2">Nucleotidyltransferase domain-containing protein</fullName>
    </submittedName>
</protein>
<keyword evidence="3" id="KW-1185">Reference proteome</keyword>
<dbReference type="PANTHER" id="PTHR43852:SF2">
    <property type="entry name" value="PROTEIN ADENYLYLTRANSFERASE MNTA"/>
    <property type="match status" value="1"/>
</dbReference>
<comment type="caution">
    <text evidence="2">The sequence shown here is derived from an EMBL/GenBank/DDBJ whole genome shotgun (WGS) entry which is preliminary data.</text>
</comment>
<dbReference type="PANTHER" id="PTHR43852">
    <property type="entry name" value="NUCLEOTIDYLTRANSFERASE"/>
    <property type="match status" value="1"/>
</dbReference>